<dbReference type="PROSITE" id="PS00211">
    <property type="entry name" value="ABC_TRANSPORTER_1"/>
    <property type="match status" value="1"/>
</dbReference>
<feature type="domain" description="ABC transporter" evidence="4">
    <location>
        <begin position="14"/>
        <end position="231"/>
    </location>
</feature>
<dbReference type="PROSITE" id="PS50893">
    <property type="entry name" value="ABC_TRANSPORTER_2"/>
    <property type="match status" value="1"/>
</dbReference>
<dbReference type="Gene3D" id="3.40.50.300">
    <property type="entry name" value="P-loop containing nucleotide triphosphate hydrolases"/>
    <property type="match status" value="1"/>
</dbReference>
<organism evidence="5 6">
    <name type="scientific">Sanguibacter inulinus</name>
    <dbReference type="NCBI Taxonomy" id="60922"/>
    <lineage>
        <taxon>Bacteria</taxon>
        <taxon>Bacillati</taxon>
        <taxon>Actinomycetota</taxon>
        <taxon>Actinomycetes</taxon>
        <taxon>Micrococcales</taxon>
        <taxon>Sanguibacteraceae</taxon>
        <taxon>Sanguibacter</taxon>
    </lineage>
</organism>
<dbReference type="InterPro" id="IPR003439">
    <property type="entry name" value="ABC_transporter-like_ATP-bd"/>
</dbReference>
<accession>A0A853F146</accession>
<evidence type="ECO:0000256" key="3">
    <source>
        <dbReference type="ARBA" id="ARBA00022840"/>
    </source>
</evidence>
<dbReference type="GO" id="GO:0005886">
    <property type="term" value="C:plasma membrane"/>
    <property type="evidence" value="ECO:0007669"/>
    <property type="project" value="TreeGrafter"/>
</dbReference>
<dbReference type="InterPro" id="IPR015854">
    <property type="entry name" value="ABC_transpr_LolD-like"/>
</dbReference>
<gene>
    <name evidence="5" type="ORF">HZZ10_16935</name>
</gene>
<keyword evidence="1" id="KW-0813">Transport</keyword>
<dbReference type="SUPFAM" id="SSF52540">
    <property type="entry name" value="P-loop containing nucleoside triphosphate hydrolases"/>
    <property type="match status" value="1"/>
</dbReference>
<dbReference type="PANTHER" id="PTHR24220">
    <property type="entry name" value="IMPORT ATP-BINDING PROTEIN"/>
    <property type="match status" value="1"/>
</dbReference>
<evidence type="ECO:0000256" key="1">
    <source>
        <dbReference type="ARBA" id="ARBA00022448"/>
    </source>
</evidence>
<comment type="caution">
    <text evidence="5">The sequence shown here is derived from an EMBL/GenBank/DDBJ whole genome shotgun (WGS) entry which is preliminary data.</text>
</comment>
<protein>
    <submittedName>
        <fullName evidence="5">ABC transporter ATP-binding protein</fullName>
    </submittedName>
</protein>
<sequence>MTGSADDLSSAAVLEARDLTRTFDEGRVRPLEHVDVDVHRGETLAVVGSSGSGKTTLLNILGLLDRPDSGHLAVDGVAVDDLPERRRAVLRARSLGFVFQDSLVDPRRTAAENVALALVFAGVPRGDRPQAVDRALASADIGHRAGTLAGNLSGGERQRVAVARAIAHRPAILLCDEPTGNLDETNTERVFTLLESYARSGGAVVMVTHDLDLAQRCSRSIRVAHGAVVTS</sequence>
<dbReference type="GO" id="GO:0016887">
    <property type="term" value="F:ATP hydrolysis activity"/>
    <property type="evidence" value="ECO:0007669"/>
    <property type="project" value="InterPro"/>
</dbReference>
<dbReference type="InterPro" id="IPR027417">
    <property type="entry name" value="P-loop_NTPase"/>
</dbReference>
<keyword evidence="6" id="KW-1185">Reference proteome</keyword>
<dbReference type="GO" id="GO:0005524">
    <property type="term" value="F:ATP binding"/>
    <property type="evidence" value="ECO:0007669"/>
    <property type="project" value="UniProtKB-KW"/>
</dbReference>
<evidence type="ECO:0000313" key="6">
    <source>
        <dbReference type="Proteomes" id="UP000561011"/>
    </source>
</evidence>
<proteinExistence type="predicted"/>
<dbReference type="InterPro" id="IPR017871">
    <property type="entry name" value="ABC_transporter-like_CS"/>
</dbReference>
<evidence type="ECO:0000259" key="4">
    <source>
        <dbReference type="PROSITE" id="PS50893"/>
    </source>
</evidence>
<dbReference type="EMBL" id="JACBYE010000060">
    <property type="protein sequence ID" value="NYS95203.1"/>
    <property type="molecule type" value="Genomic_DNA"/>
</dbReference>
<reference evidence="5 6" key="1">
    <citation type="submission" date="2020-07" db="EMBL/GenBank/DDBJ databases">
        <title>MOT database genomes.</title>
        <authorList>
            <person name="Joseph S."/>
            <person name="Aduse-Opoku J."/>
            <person name="Hashim A."/>
            <person name="Wade W."/>
            <person name="Curtis M."/>
        </authorList>
    </citation>
    <scope>NUCLEOTIDE SEQUENCE [LARGE SCALE GENOMIC DNA]</scope>
    <source>
        <strain evidence="5 6">DSM 100099</strain>
    </source>
</reference>
<dbReference type="GO" id="GO:0022857">
    <property type="term" value="F:transmembrane transporter activity"/>
    <property type="evidence" value="ECO:0007669"/>
    <property type="project" value="TreeGrafter"/>
</dbReference>
<dbReference type="AlphaFoldDB" id="A0A853F146"/>
<evidence type="ECO:0000313" key="5">
    <source>
        <dbReference type="EMBL" id="NYS95203.1"/>
    </source>
</evidence>
<dbReference type="SMART" id="SM00382">
    <property type="entry name" value="AAA"/>
    <property type="match status" value="1"/>
</dbReference>
<keyword evidence="2" id="KW-0547">Nucleotide-binding</keyword>
<dbReference type="PANTHER" id="PTHR24220:SF86">
    <property type="entry name" value="ABC TRANSPORTER ABCH.1"/>
    <property type="match status" value="1"/>
</dbReference>
<evidence type="ECO:0000256" key="2">
    <source>
        <dbReference type="ARBA" id="ARBA00022741"/>
    </source>
</evidence>
<keyword evidence="3 5" id="KW-0067">ATP-binding</keyword>
<name>A0A853F146_9MICO</name>
<dbReference type="RefSeq" id="WP_179914413.1">
    <property type="nucleotide sequence ID" value="NZ_JACBYE010000060.1"/>
</dbReference>
<dbReference type="Pfam" id="PF00005">
    <property type="entry name" value="ABC_tran"/>
    <property type="match status" value="1"/>
</dbReference>
<dbReference type="InterPro" id="IPR017911">
    <property type="entry name" value="MacB-like_ATP-bd"/>
</dbReference>
<dbReference type="Proteomes" id="UP000561011">
    <property type="component" value="Unassembled WGS sequence"/>
</dbReference>
<dbReference type="InterPro" id="IPR003593">
    <property type="entry name" value="AAA+_ATPase"/>
</dbReference>
<dbReference type="CDD" id="cd03255">
    <property type="entry name" value="ABC_MJ0796_LolCDE_FtsE"/>
    <property type="match status" value="1"/>
</dbReference>